<feature type="transmembrane region" description="Helical" evidence="1">
    <location>
        <begin position="25"/>
        <end position="45"/>
    </location>
</feature>
<dbReference type="PANTHER" id="PTHR30015:SF7">
    <property type="entry name" value="TYPE IV METHYL-DIRECTED RESTRICTION ENZYME ECOKMRR"/>
    <property type="match status" value="1"/>
</dbReference>
<dbReference type="AlphaFoldDB" id="A0A323UXT4"/>
<keyword evidence="5" id="KW-1185">Reference proteome</keyword>
<feature type="domain" description="DNA topoisomerase type IA zn finger" evidence="2">
    <location>
        <begin position="274"/>
        <end position="306"/>
    </location>
</feature>
<dbReference type="GO" id="GO:0009307">
    <property type="term" value="P:DNA restriction-modification system"/>
    <property type="evidence" value="ECO:0007669"/>
    <property type="project" value="InterPro"/>
</dbReference>
<evidence type="ECO:0000259" key="3">
    <source>
        <dbReference type="Pfam" id="PF04471"/>
    </source>
</evidence>
<dbReference type="SUPFAM" id="SSF57783">
    <property type="entry name" value="Zinc beta-ribbon"/>
    <property type="match status" value="1"/>
</dbReference>
<dbReference type="RefSeq" id="WP_110522988.1">
    <property type="nucleotide sequence ID" value="NZ_QKOE01000002.1"/>
</dbReference>
<dbReference type="GO" id="GO:0015666">
    <property type="term" value="F:restriction endodeoxyribonuclease activity"/>
    <property type="evidence" value="ECO:0007669"/>
    <property type="project" value="TreeGrafter"/>
</dbReference>
<gene>
    <name evidence="4" type="ORF">DNK49_03685</name>
</gene>
<dbReference type="InterPro" id="IPR007560">
    <property type="entry name" value="Restrct_endonuc_IV_Mrr"/>
</dbReference>
<dbReference type="InterPro" id="IPR011335">
    <property type="entry name" value="Restrct_endonuc-II-like"/>
</dbReference>
<dbReference type="EMBL" id="QKOE01000002">
    <property type="protein sequence ID" value="PZA17642.1"/>
    <property type="molecule type" value="Genomic_DNA"/>
</dbReference>
<feature type="domain" description="Restriction endonuclease type IV Mrr" evidence="3">
    <location>
        <begin position="136"/>
        <end position="250"/>
    </location>
</feature>
<keyword evidence="1" id="KW-0472">Membrane</keyword>
<accession>A0A323UXT4</accession>
<comment type="caution">
    <text evidence="4">The sequence shown here is derived from an EMBL/GenBank/DDBJ whole genome shotgun (WGS) entry which is preliminary data.</text>
</comment>
<evidence type="ECO:0000313" key="5">
    <source>
        <dbReference type="Proteomes" id="UP000248259"/>
    </source>
</evidence>
<keyword evidence="1" id="KW-0812">Transmembrane</keyword>
<dbReference type="PANTHER" id="PTHR30015">
    <property type="entry name" value="MRR RESTRICTION SYSTEM PROTEIN"/>
    <property type="match status" value="1"/>
</dbReference>
<evidence type="ECO:0000259" key="2">
    <source>
        <dbReference type="Pfam" id="PF01396"/>
    </source>
</evidence>
<dbReference type="GO" id="GO:0003916">
    <property type="term" value="F:DNA topoisomerase activity"/>
    <property type="evidence" value="ECO:0007669"/>
    <property type="project" value="InterPro"/>
</dbReference>
<dbReference type="SUPFAM" id="SSF52980">
    <property type="entry name" value="Restriction endonuclease-like"/>
    <property type="match status" value="1"/>
</dbReference>
<keyword evidence="4" id="KW-0378">Hydrolase</keyword>
<dbReference type="InterPro" id="IPR013498">
    <property type="entry name" value="Topo_IA_Znf"/>
</dbReference>
<dbReference type="Pfam" id="PF01396">
    <property type="entry name" value="Zn_ribbon_Top1"/>
    <property type="match status" value="1"/>
</dbReference>
<evidence type="ECO:0000256" key="1">
    <source>
        <dbReference type="SAM" id="Phobius"/>
    </source>
</evidence>
<dbReference type="GO" id="GO:0005694">
    <property type="term" value="C:chromosome"/>
    <property type="evidence" value="ECO:0007669"/>
    <property type="project" value="InterPro"/>
</dbReference>
<dbReference type="GO" id="GO:0006265">
    <property type="term" value="P:DNA topological change"/>
    <property type="evidence" value="ECO:0007669"/>
    <property type="project" value="InterPro"/>
</dbReference>
<dbReference type="InterPro" id="IPR052906">
    <property type="entry name" value="Type_IV_Methyl-Rstrct_Enzyme"/>
</dbReference>
<dbReference type="Gene3D" id="3.30.65.10">
    <property type="entry name" value="Bacterial Topoisomerase I, domain 1"/>
    <property type="match status" value="1"/>
</dbReference>
<dbReference type="Pfam" id="PF04471">
    <property type="entry name" value="Mrr_cat"/>
    <property type="match status" value="1"/>
</dbReference>
<dbReference type="Gene3D" id="3.40.1350.10">
    <property type="match status" value="1"/>
</dbReference>
<dbReference type="InterPro" id="IPR011856">
    <property type="entry name" value="tRNA_endonuc-like_dom_sf"/>
</dbReference>
<dbReference type="GO" id="GO:0003677">
    <property type="term" value="F:DNA binding"/>
    <property type="evidence" value="ECO:0007669"/>
    <property type="project" value="InterPro"/>
</dbReference>
<sequence>MNRRYRKTRREPGLIEIALTSDWKVSAGMSAFCIVGALVIVPVLFGGQPLLRGVAALVTPLAWTMATVFGCISLLRFSRQQAKSSLSSVGVGALRRTEPVSAAVNPPLSALDETLMPARSALGVPERPTEWTREVIDRLEWKRFEDVCCEFYRIKGIRAETTDLGADGGVDIRLFQDDGDPGRCTAIVQCKAWSQAAGVKLIRELRGVMAHQSVEKGFFMAPNGFTDDARAFAAENRITLVDGRLFLAMLERLTETSRAELLAFATAGDWTTPTCPGCGTKMVARDSKRGPFWGCPSFPRCRSMLPMRAADKRTYRHGVEG</sequence>
<dbReference type="Proteomes" id="UP000248259">
    <property type="component" value="Unassembled WGS sequence"/>
</dbReference>
<keyword evidence="4" id="KW-0540">Nuclease</keyword>
<organism evidence="4 5">
    <name type="scientific">Parazoarcus communis SWub3 = DSM 12120</name>
    <dbReference type="NCBI Taxonomy" id="1121029"/>
    <lineage>
        <taxon>Bacteria</taxon>
        <taxon>Pseudomonadati</taxon>
        <taxon>Pseudomonadota</taxon>
        <taxon>Betaproteobacteria</taxon>
        <taxon>Rhodocyclales</taxon>
        <taxon>Zoogloeaceae</taxon>
        <taxon>Parazoarcus</taxon>
    </lineage>
</organism>
<reference evidence="4 5" key="1">
    <citation type="submission" date="2018-06" db="EMBL/GenBank/DDBJ databases">
        <title>Azoarcus communis strain SWub3 genome.</title>
        <authorList>
            <person name="Zorraquino Salvo V."/>
            <person name="Toubiana D."/>
            <person name="Blumwald E."/>
        </authorList>
    </citation>
    <scope>NUCLEOTIDE SEQUENCE [LARGE SCALE GENOMIC DNA]</scope>
    <source>
        <strain evidence="4 5">SWub3</strain>
    </source>
</reference>
<keyword evidence="4" id="KW-0255">Endonuclease</keyword>
<protein>
    <submittedName>
        <fullName evidence="4">Endonuclease</fullName>
    </submittedName>
</protein>
<proteinExistence type="predicted"/>
<dbReference type="OrthoDB" id="5782056at2"/>
<name>A0A323UXT4_9RHOO</name>
<feature type="transmembrane region" description="Helical" evidence="1">
    <location>
        <begin position="51"/>
        <end position="75"/>
    </location>
</feature>
<keyword evidence="1" id="KW-1133">Transmembrane helix</keyword>
<evidence type="ECO:0000313" key="4">
    <source>
        <dbReference type="EMBL" id="PZA17642.1"/>
    </source>
</evidence>